<accession>A0A7S0X110</accession>
<gene>
    <name evidence="3" type="ORF">CLEI1391_LOCUS18034</name>
</gene>
<proteinExistence type="predicted"/>
<dbReference type="AlphaFoldDB" id="A0A7S0X110"/>
<feature type="region of interest" description="Disordered" evidence="2">
    <location>
        <begin position="142"/>
        <end position="202"/>
    </location>
</feature>
<evidence type="ECO:0000313" key="3">
    <source>
        <dbReference type="EMBL" id="CAD8693851.1"/>
    </source>
</evidence>
<name>A0A7S0X110_9CHLO</name>
<evidence type="ECO:0000256" key="1">
    <source>
        <dbReference type="SAM" id="Coils"/>
    </source>
</evidence>
<protein>
    <submittedName>
        <fullName evidence="3">Uncharacterized protein</fullName>
    </submittedName>
</protein>
<organism evidence="3">
    <name type="scientific">Chlamydomonas leiostraca</name>
    <dbReference type="NCBI Taxonomy" id="1034604"/>
    <lineage>
        <taxon>Eukaryota</taxon>
        <taxon>Viridiplantae</taxon>
        <taxon>Chlorophyta</taxon>
        <taxon>core chlorophytes</taxon>
        <taxon>Chlorophyceae</taxon>
        <taxon>CS clade</taxon>
        <taxon>Chlamydomonadales</taxon>
        <taxon>Chlamydomonadaceae</taxon>
        <taxon>Chlamydomonas</taxon>
    </lineage>
</organism>
<reference evidence="3" key="1">
    <citation type="submission" date="2021-01" db="EMBL/GenBank/DDBJ databases">
        <authorList>
            <person name="Corre E."/>
            <person name="Pelletier E."/>
            <person name="Niang G."/>
            <person name="Scheremetjew M."/>
            <person name="Finn R."/>
            <person name="Kale V."/>
            <person name="Holt S."/>
            <person name="Cochrane G."/>
            <person name="Meng A."/>
            <person name="Brown T."/>
            <person name="Cohen L."/>
        </authorList>
    </citation>
    <scope>NUCLEOTIDE SEQUENCE</scope>
    <source>
        <strain evidence="3">SAG 11-49</strain>
    </source>
</reference>
<dbReference type="EMBL" id="HBFB01032225">
    <property type="protein sequence ID" value="CAD8693851.1"/>
    <property type="molecule type" value="Transcribed_RNA"/>
</dbReference>
<evidence type="ECO:0000256" key="2">
    <source>
        <dbReference type="SAM" id="MobiDB-lite"/>
    </source>
</evidence>
<feature type="compositionally biased region" description="Pro residues" evidence="2">
    <location>
        <begin position="164"/>
        <end position="174"/>
    </location>
</feature>
<sequence length="202" mass="22064">MQVSPQQPDQQGPTQNDIERERLKVQQMQLELQQQQVALQQQQMAMAQQQAARAAAPPQVYMQAPPQQYTVATTYEDERYCGPITWLIGCFVFPCICFCPVDTRPRRITQQTLPVAGAQPLVVMQPAPVAVPVYAGSAPPATGVPAQPYPPPGYPQQQQQQQQPYPPQPQPYPAPATTTAPAYPPPYSGGGSAPAYPPMKGQ</sequence>
<feature type="coiled-coil region" evidence="1">
    <location>
        <begin position="18"/>
        <end position="50"/>
    </location>
</feature>
<keyword evidence="1" id="KW-0175">Coiled coil</keyword>